<keyword evidence="7 8" id="KW-0472">Membrane</keyword>
<dbReference type="Pfam" id="PF01925">
    <property type="entry name" value="TauE"/>
    <property type="match status" value="1"/>
</dbReference>
<feature type="transmembrane region" description="Helical" evidence="8">
    <location>
        <begin position="209"/>
        <end position="228"/>
    </location>
</feature>
<dbReference type="PANTHER" id="PTHR30269">
    <property type="entry name" value="TRANSMEMBRANE PROTEIN YFCA"/>
    <property type="match status" value="1"/>
</dbReference>
<accession>A0A542E4H3</accession>
<feature type="transmembrane region" description="Helical" evidence="8">
    <location>
        <begin position="100"/>
        <end position="120"/>
    </location>
</feature>
<dbReference type="GO" id="GO:0005886">
    <property type="term" value="C:plasma membrane"/>
    <property type="evidence" value="ECO:0007669"/>
    <property type="project" value="UniProtKB-SubCell"/>
</dbReference>
<reference evidence="9 10" key="1">
    <citation type="submission" date="2019-06" db="EMBL/GenBank/DDBJ databases">
        <title>Sequencing the genomes of 1000 actinobacteria strains.</title>
        <authorList>
            <person name="Klenk H.-P."/>
        </authorList>
    </citation>
    <scope>NUCLEOTIDE SEQUENCE [LARGE SCALE GENOMIC DNA]</scope>
    <source>
        <strain evidence="9 10">DSM 18607</strain>
    </source>
</reference>
<dbReference type="InterPro" id="IPR002781">
    <property type="entry name" value="TM_pro_TauE-like"/>
</dbReference>
<keyword evidence="4 8" id="KW-1003">Cell membrane</keyword>
<evidence type="ECO:0000256" key="2">
    <source>
        <dbReference type="ARBA" id="ARBA00009142"/>
    </source>
</evidence>
<protein>
    <recommendedName>
        <fullName evidence="8">Probable membrane transporter protein</fullName>
    </recommendedName>
</protein>
<dbReference type="Proteomes" id="UP000317893">
    <property type="component" value="Unassembled WGS sequence"/>
</dbReference>
<gene>
    <name evidence="9" type="ORF">FB458_3336</name>
</gene>
<keyword evidence="3" id="KW-0813">Transport</keyword>
<evidence type="ECO:0000256" key="5">
    <source>
        <dbReference type="ARBA" id="ARBA00022692"/>
    </source>
</evidence>
<evidence type="ECO:0000256" key="4">
    <source>
        <dbReference type="ARBA" id="ARBA00022475"/>
    </source>
</evidence>
<comment type="similarity">
    <text evidence="2 8">Belongs to the 4-toluene sulfonate uptake permease (TSUP) (TC 2.A.102) family.</text>
</comment>
<name>A0A542E4H3_9MICO</name>
<evidence type="ECO:0000256" key="6">
    <source>
        <dbReference type="ARBA" id="ARBA00022989"/>
    </source>
</evidence>
<dbReference type="InterPro" id="IPR052017">
    <property type="entry name" value="TSUP"/>
</dbReference>
<keyword evidence="5 8" id="KW-0812">Transmembrane</keyword>
<keyword evidence="10" id="KW-1185">Reference proteome</keyword>
<feature type="transmembrane region" description="Helical" evidence="8">
    <location>
        <begin position="73"/>
        <end position="93"/>
    </location>
</feature>
<feature type="transmembrane region" description="Helical" evidence="8">
    <location>
        <begin position="140"/>
        <end position="173"/>
    </location>
</feature>
<proteinExistence type="inferred from homology"/>
<comment type="caution">
    <text evidence="9">The sequence shown here is derived from an EMBL/GenBank/DDBJ whole genome shotgun (WGS) entry which is preliminary data.</text>
</comment>
<evidence type="ECO:0000256" key="3">
    <source>
        <dbReference type="ARBA" id="ARBA00022448"/>
    </source>
</evidence>
<feature type="transmembrane region" description="Helical" evidence="8">
    <location>
        <begin position="235"/>
        <end position="255"/>
    </location>
</feature>
<evidence type="ECO:0000313" key="9">
    <source>
        <dbReference type="EMBL" id="TQJ10217.1"/>
    </source>
</evidence>
<dbReference type="RefSeq" id="WP_141849477.1">
    <property type="nucleotide sequence ID" value="NZ_BAAAPR010000022.1"/>
</dbReference>
<evidence type="ECO:0000313" key="10">
    <source>
        <dbReference type="Proteomes" id="UP000317893"/>
    </source>
</evidence>
<evidence type="ECO:0000256" key="8">
    <source>
        <dbReference type="RuleBase" id="RU363041"/>
    </source>
</evidence>
<feature type="transmembrane region" description="Helical" evidence="8">
    <location>
        <begin position="185"/>
        <end position="203"/>
    </location>
</feature>
<sequence length="256" mass="26622">MSLTHAVVVVLAGVFAGTINTIVGSGTLVTFPTLLLLGIPPVTANVSNNIGLVAGGATGAWGYRSEIKGSRAYLARLAPMSFLGSVVGALLLLTLPASAFSAIVPVLIAIGLLLVVFGPALQRRFRHDEEDGPEPSWTRWAMLVGVFVAGVYGGYFGAAQGVILMGLLSALSAEPLQRLNGWKNVLSLVVNLVAALVFVIVAFDRIDWLVALLIGIGSFVGGFVGASVGRRIPPLALRGLILLIGIVAIVKLVFFP</sequence>
<dbReference type="EMBL" id="VFMN01000001">
    <property type="protein sequence ID" value="TQJ10217.1"/>
    <property type="molecule type" value="Genomic_DNA"/>
</dbReference>
<dbReference type="PANTHER" id="PTHR30269:SF0">
    <property type="entry name" value="MEMBRANE TRANSPORTER PROTEIN YFCA-RELATED"/>
    <property type="match status" value="1"/>
</dbReference>
<dbReference type="AlphaFoldDB" id="A0A542E4H3"/>
<organism evidence="9 10">
    <name type="scientific">Lapillicoccus jejuensis</name>
    <dbReference type="NCBI Taxonomy" id="402171"/>
    <lineage>
        <taxon>Bacteria</taxon>
        <taxon>Bacillati</taxon>
        <taxon>Actinomycetota</taxon>
        <taxon>Actinomycetes</taxon>
        <taxon>Micrococcales</taxon>
        <taxon>Intrasporangiaceae</taxon>
        <taxon>Lapillicoccus</taxon>
    </lineage>
</organism>
<evidence type="ECO:0000256" key="1">
    <source>
        <dbReference type="ARBA" id="ARBA00004651"/>
    </source>
</evidence>
<dbReference type="OrthoDB" id="3782574at2"/>
<evidence type="ECO:0000256" key="7">
    <source>
        <dbReference type="ARBA" id="ARBA00023136"/>
    </source>
</evidence>
<keyword evidence="6 8" id="KW-1133">Transmembrane helix</keyword>
<comment type="subcellular location">
    <subcellularLocation>
        <location evidence="1 8">Cell membrane</location>
        <topology evidence="1 8">Multi-pass membrane protein</topology>
    </subcellularLocation>
</comment>